<dbReference type="Proteomes" id="UP000198337">
    <property type="component" value="Unassembled WGS sequence"/>
</dbReference>
<dbReference type="EMBL" id="FZNV01000005">
    <property type="protein sequence ID" value="SNR66847.1"/>
    <property type="molecule type" value="Genomic_DNA"/>
</dbReference>
<keyword evidence="4" id="KW-1185">Reference proteome</keyword>
<accession>A0ABY1SKB5</accession>
<dbReference type="PANTHER" id="PTHR12526:SF638">
    <property type="entry name" value="SPORE COAT PROTEIN SA"/>
    <property type="match status" value="1"/>
</dbReference>
<dbReference type="Pfam" id="PF13439">
    <property type="entry name" value="Glyco_transf_4"/>
    <property type="match status" value="1"/>
</dbReference>
<dbReference type="InterPro" id="IPR001296">
    <property type="entry name" value="Glyco_trans_1"/>
</dbReference>
<dbReference type="SUPFAM" id="SSF53756">
    <property type="entry name" value="UDP-Glycosyltransferase/glycogen phosphorylase"/>
    <property type="match status" value="1"/>
</dbReference>
<name>A0ABY1SKB5_9FLAO</name>
<evidence type="ECO:0000259" key="2">
    <source>
        <dbReference type="Pfam" id="PF13439"/>
    </source>
</evidence>
<dbReference type="Pfam" id="PF00534">
    <property type="entry name" value="Glycos_transf_1"/>
    <property type="match status" value="1"/>
</dbReference>
<dbReference type="PANTHER" id="PTHR12526">
    <property type="entry name" value="GLYCOSYLTRANSFERASE"/>
    <property type="match status" value="1"/>
</dbReference>
<evidence type="ECO:0000313" key="3">
    <source>
        <dbReference type="EMBL" id="SNR66847.1"/>
    </source>
</evidence>
<organism evidence="3 4">
    <name type="scientific">Maribacter sedimenticola</name>
    <dbReference type="NCBI Taxonomy" id="228956"/>
    <lineage>
        <taxon>Bacteria</taxon>
        <taxon>Pseudomonadati</taxon>
        <taxon>Bacteroidota</taxon>
        <taxon>Flavobacteriia</taxon>
        <taxon>Flavobacteriales</taxon>
        <taxon>Flavobacteriaceae</taxon>
        <taxon>Maribacter</taxon>
    </lineage>
</organism>
<dbReference type="Gene3D" id="3.40.50.2000">
    <property type="entry name" value="Glycogen Phosphorylase B"/>
    <property type="match status" value="2"/>
</dbReference>
<reference evidence="3 4" key="1">
    <citation type="submission" date="2017-06" db="EMBL/GenBank/DDBJ databases">
        <authorList>
            <person name="Varghese N."/>
            <person name="Submissions S."/>
        </authorList>
    </citation>
    <scope>NUCLEOTIDE SEQUENCE [LARGE SCALE GENOMIC DNA]</scope>
    <source>
        <strain evidence="3 4">DSM 19840</strain>
    </source>
</reference>
<evidence type="ECO:0000259" key="1">
    <source>
        <dbReference type="Pfam" id="PF00534"/>
    </source>
</evidence>
<dbReference type="RefSeq" id="WP_179213206.1">
    <property type="nucleotide sequence ID" value="NZ_FZNV01000005.1"/>
</dbReference>
<protein>
    <submittedName>
        <fullName evidence="3">Glycosyltransferase involved in cell wall bisynthesis</fullName>
    </submittedName>
</protein>
<gene>
    <name evidence="3" type="ORF">SAMN04488009_3072</name>
</gene>
<proteinExistence type="predicted"/>
<sequence length="409" mass="46558">MTILYLYQYFTTPKVSGGTRAYDLAKKFVQNGHEVIFITTSHGFSYKPEGRWQYLELEQMKFHVLNIERTSNSTSYFKRIINFLKFIWFASFKILKLKGDVVLASSTPLTIGIPALIKKWKDKTPFIFEARDVWPEAVIAIGAIKNKMAQSLLYKLEATIYKNAAAIIPLSIDMKASITKRYPNLKCPIISVENIAALERFKNEYNPNVSFIEKKLGFKPRFTILYAGTFGRVNGLSYVIELAAKLKTIDPTIVFVLIGLGAEKEMLIDKAEEYGILNKNVFIFGPVPKEQLPQYYYESDMGSSFVIAIKELWANSANKFFDSLAAGRPVLINHEGWQMDVLEHTNSGFVLPFDLSKLDDQVLNNFIDYTLNASLLNNQKNNCLNLAERYSLDAATKKYLELFNSMGLP</sequence>
<dbReference type="InterPro" id="IPR028098">
    <property type="entry name" value="Glyco_trans_4-like_N"/>
</dbReference>
<dbReference type="CDD" id="cd03794">
    <property type="entry name" value="GT4_WbuB-like"/>
    <property type="match status" value="1"/>
</dbReference>
<feature type="domain" description="Glycosyltransferase subfamily 4-like N-terminal" evidence="2">
    <location>
        <begin position="18"/>
        <end position="183"/>
    </location>
</feature>
<comment type="caution">
    <text evidence="3">The sequence shown here is derived from an EMBL/GenBank/DDBJ whole genome shotgun (WGS) entry which is preliminary data.</text>
</comment>
<evidence type="ECO:0000313" key="4">
    <source>
        <dbReference type="Proteomes" id="UP000198337"/>
    </source>
</evidence>
<feature type="domain" description="Glycosyl transferase family 1" evidence="1">
    <location>
        <begin position="212"/>
        <end position="354"/>
    </location>
</feature>